<dbReference type="Proteomes" id="UP000283087">
    <property type="component" value="Unassembled WGS sequence"/>
</dbReference>
<dbReference type="RefSeq" id="WP_126157044.1">
    <property type="nucleotide sequence ID" value="NZ_RQXW01000002.1"/>
</dbReference>
<protein>
    <submittedName>
        <fullName evidence="1">Uncharacterized protein</fullName>
    </submittedName>
</protein>
<keyword evidence="2" id="KW-1185">Reference proteome</keyword>
<evidence type="ECO:0000313" key="1">
    <source>
        <dbReference type="EMBL" id="RTE67077.1"/>
    </source>
</evidence>
<accession>A0A430KUB2</accession>
<sequence>MKNESHREGRDYVSVSMFDGAIRKAHQHPTGSRCRVSMKNESYREGRDYVSVLMVNGAIRRAHQHPTG</sequence>
<evidence type="ECO:0000313" key="2">
    <source>
        <dbReference type="Proteomes" id="UP000283087"/>
    </source>
</evidence>
<gene>
    <name evidence="1" type="ORF">EH243_02365</name>
</gene>
<dbReference type="EMBL" id="RQXW01000002">
    <property type="protein sequence ID" value="RTE67077.1"/>
    <property type="molecule type" value="Genomic_DNA"/>
</dbReference>
<organism evidence="1 2">
    <name type="scientific">Amphritea opalescens</name>
    <dbReference type="NCBI Taxonomy" id="2490544"/>
    <lineage>
        <taxon>Bacteria</taxon>
        <taxon>Pseudomonadati</taxon>
        <taxon>Pseudomonadota</taxon>
        <taxon>Gammaproteobacteria</taxon>
        <taxon>Oceanospirillales</taxon>
        <taxon>Oceanospirillaceae</taxon>
        <taxon>Amphritea</taxon>
    </lineage>
</organism>
<dbReference type="AlphaFoldDB" id="A0A430KUB2"/>
<name>A0A430KUB2_9GAMM</name>
<comment type="caution">
    <text evidence="1">The sequence shown here is derived from an EMBL/GenBank/DDBJ whole genome shotgun (WGS) entry which is preliminary data.</text>
</comment>
<proteinExistence type="predicted"/>
<reference evidence="1 2" key="1">
    <citation type="submission" date="2018-11" db="EMBL/GenBank/DDBJ databases">
        <title>The draft genome sequence of Amphritea opalescens ANRC-JH13T.</title>
        <authorList>
            <person name="Fang Z."/>
            <person name="Zhang Y."/>
            <person name="Han X."/>
        </authorList>
    </citation>
    <scope>NUCLEOTIDE SEQUENCE [LARGE SCALE GENOMIC DNA]</scope>
    <source>
        <strain evidence="1 2">ANRC-JH13</strain>
    </source>
</reference>